<dbReference type="Proteomes" id="UP001259832">
    <property type="component" value="Unassembled WGS sequence"/>
</dbReference>
<organism evidence="1 2">
    <name type="scientific">Phytophthora citrophthora</name>
    <dbReference type="NCBI Taxonomy" id="4793"/>
    <lineage>
        <taxon>Eukaryota</taxon>
        <taxon>Sar</taxon>
        <taxon>Stramenopiles</taxon>
        <taxon>Oomycota</taxon>
        <taxon>Peronosporomycetes</taxon>
        <taxon>Peronosporales</taxon>
        <taxon>Peronosporaceae</taxon>
        <taxon>Phytophthora</taxon>
    </lineage>
</organism>
<comment type="caution">
    <text evidence="1">The sequence shown here is derived from an EMBL/GenBank/DDBJ whole genome shotgun (WGS) entry which is preliminary data.</text>
</comment>
<protein>
    <submittedName>
        <fullName evidence="1">Uncharacterized protein</fullName>
    </submittedName>
</protein>
<proteinExistence type="predicted"/>
<gene>
    <name evidence="1" type="ORF">P3T76_002154</name>
</gene>
<dbReference type="EMBL" id="JASMQC010000003">
    <property type="protein sequence ID" value="KAK1946602.1"/>
    <property type="molecule type" value="Genomic_DNA"/>
</dbReference>
<reference evidence="1" key="1">
    <citation type="submission" date="2023-08" db="EMBL/GenBank/DDBJ databases">
        <title>Reference Genome Resource for the Citrus Pathogen Phytophthora citrophthora.</title>
        <authorList>
            <person name="Moller H."/>
            <person name="Coetzee B."/>
            <person name="Rose L.J."/>
            <person name="Van Niekerk J.M."/>
        </authorList>
    </citation>
    <scope>NUCLEOTIDE SEQUENCE</scope>
    <source>
        <strain evidence="1">STE-U-9442</strain>
    </source>
</reference>
<evidence type="ECO:0000313" key="1">
    <source>
        <dbReference type="EMBL" id="KAK1946602.1"/>
    </source>
</evidence>
<keyword evidence="2" id="KW-1185">Reference proteome</keyword>
<sequence>MYVADGWHQQDAQGLDGILKAIIAVSVLLDGVRPKWLLLVLTRNCQLTLTLVGGRLLPVGSLCVIASLLEYCTAN</sequence>
<dbReference type="AlphaFoldDB" id="A0AAD9GXL1"/>
<name>A0AAD9GXL1_9STRA</name>
<evidence type="ECO:0000313" key="2">
    <source>
        <dbReference type="Proteomes" id="UP001259832"/>
    </source>
</evidence>
<accession>A0AAD9GXL1</accession>